<dbReference type="AlphaFoldDB" id="E3M3J2"/>
<reference evidence="2" key="1">
    <citation type="submission" date="2007-07" db="EMBL/GenBank/DDBJ databases">
        <title>PCAP assembly of the Caenorhabditis remanei genome.</title>
        <authorList>
            <consortium name="The Caenorhabditis remanei Sequencing Consortium"/>
            <person name="Wilson R.K."/>
        </authorList>
    </citation>
    <scope>NUCLEOTIDE SEQUENCE [LARGE SCALE GENOMIC DNA]</scope>
    <source>
        <strain evidence="2">PB4641</strain>
    </source>
</reference>
<sequence length="358" mass="40785">MGIRELLNSVPGNSRQHQEERPSPQLPGKRTKKYNEKEQIISDLTTQLQKDTAASASIADQRKLYERIFITTAQLKDNKDNNNENIETRMFKDRQDINTYNKGISQRQLWKKTAKKDLDYSHGKQFFSFVTKNGLTQHIASLHLKPDNILNLCFTNTDIMRDVKVGDLFSDHKLFHVTLSVKNRTKKNQIAENIDGFSQELSRNIVLKSGHNTLVTFTDASKEATACCTYVVNEIGFKDEHPKDIDHLESSSTRGLICRKVIILTDSSIALDCLKSDPGKKKTGVFVTNRLKSIREAVWEMEEDNITVTFGHVPTNLNPADHEMRTVKINLTINQKFFSLSNSDVENQISTILFASPR</sequence>
<dbReference type="EMBL" id="DS268423">
    <property type="protein sequence ID" value="EFO90516.1"/>
    <property type="molecule type" value="Genomic_DNA"/>
</dbReference>
<evidence type="ECO:0000313" key="2">
    <source>
        <dbReference type="EMBL" id="EFO90516.1"/>
    </source>
</evidence>
<proteinExistence type="predicted"/>
<dbReference type="eggNOG" id="KOG0017">
    <property type="taxonomic scope" value="Eukaryota"/>
</dbReference>
<dbReference type="InterPro" id="IPR008042">
    <property type="entry name" value="Retrotrans_Pao"/>
</dbReference>
<gene>
    <name evidence="2" type="ORF">CRE_08126</name>
</gene>
<dbReference type="OrthoDB" id="6152807at2759"/>
<keyword evidence="3" id="KW-1185">Reference proteome</keyword>
<evidence type="ECO:0000313" key="3">
    <source>
        <dbReference type="Proteomes" id="UP000008281"/>
    </source>
</evidence>
<name>E3M3J2_CAERE</name>
<dbReference type="InParanoid" id="E3M3J2"/>
<feature type="region of interest" description="Disordered" evidence="1">
    <location>
        <begin position="1"/>
        <end position="35"/>
    </location>
</feature>
<accession>E3M3J2</accession>
<evidence type="ECO:0000256" key="1">
    <source>
        <dbReference type="SAM" id="MobiDB-lite"/>
    </source>
</evidence>
<organism evidence="3">
    <name type="scientific">Caenorhabditis remanei</name>
    <name type="common">Caenorhabditis vulgaris</name>
    <dbReference type="NCBI Taxonomy" id="31234"/>
    <lineage>
        <taxon>Eukaryota</taxon>
        <taxon>Metazoa</taxon>
        <taxon>Ecdysozoa</taxon>
        <taxon>Nematoda</taxon>
        <taxon>Chromadorea</taxon>
        <taxon>Rhabditida</taxon>
        <taxon>Rhabditina</taxon>
        <taxon>Rhabditomorpha</taxon>
        <taxon>Rhabditoidea</taxon>
        <taxon>Rhabditidae</taxon>
        <taxon>Peloderinae</taxon>
        <taxon>Caenorhabditis</taxon>
    </lineage>
</organism>
<dbReference type="STRING" id="31234.E3M3J2"/>
<dbReference type="Pfam" id="PF05380">
    <property type="entry name" value="Peptidase_A17"/>
    <property type="match status" value="1"/>
</dbReference>
<dbReference type="Proteomes" id="UP000008281">
    <property type="component" value="Unassembled WGS sequence"/>
</dbReference>
<protein>
    <submittedName>
        <fullName evidence="2">Uncharacterized protein</fullName>
    </submittedName>
</protein>
<dbReference type="HOGENOM" id="CLU_774421_0_0_1"/>